<dbReference type="Gene3D" id="3.40.50.150">
    <property type="entry name" value="Vaccinia Virus protein VP39"/>
    <property type="match status" value="1"/>
</dbReference>
<gene>
    <name evidence="3" type="ORF">PoMZ_08113</name>
</gene>
<evidence type="ECO:0000256" key="1">
    <source>
        <dbReference type="SAM" id="MobiDB-lite"/>
    </source>
</evidence>
<feature type="region of interest" description="Disordered" evidence="1">
    <location>
        <begin position="15"/>
        <end position="53"/>
    </location>
</feature>
<organism evidence="3 4">
    <name type="scientific">Pyricularia oryzae</name>
    <name type="common">Rice blast fungus</name>
    <name type="synonym">Magnaporthe oryzae</name>
    <dbReference type="NCBI Taxonomy" id="318829"/>
    <lineage>
        <taxon>Eukaryota</taxon>
        <taxon>Fungi</taxon>
        <taxon>Dikarya</taxon>
        <taxon>Ascomycota</taxon>
        <taxon>Pezizomycotina</taxon>
        <taxon>Sordariomycetes</taxon>
        <taxon>Sordariomycetidae</taxon>
        <taxon>Magnaporthales</taxon>
        <taxon>Pyriculariaceae</taxon>
        <taxon>Pyricularia</taxon>
    </lineage>
</organism>
<dbReference type="Pfam" id="PF08241">
    <property type="entry name" value="Methyltransf_11"/>
    <property type="match status" value="1"/>
</dbReference>
<evidence type="ECO:0000313" key="4">
    <source>
        <dbReference type="Proteomes" id="UP000294847"/>
    </source>
</evidence>
<dbReference type="InterPro" id="IPR013216">
    <property type="entry name" value="Methyltransf_11"/>
</dbReference>
<proteinExistence type="predicted"/>
<evidence type="ECO:0000313" key="3">
    <source>
        <dbReference type="EMBL" id="QBZ61167.1"/>
    </source>
</evidence>
<name>A0A4P7NGV9_PYROR</name>
<dbReference type="EMBL" id="CP034207">
    <property type="protein sequence ID" value="QBZ61167.1"/>
    <property type="molecule type" value="Genomic_DNA"/>
</dbReference>
<protein>
    <recommendedName>
        <fullName evidence="2">Methyltransferase type 11 domain-containing protein</fullName>
    </recommendedName>
</protein>
<accession>A0A4P7NGV9</accession>
<sequence>MASKPWIVEISSRDVSSLEPKGTTVKNNNTKMPPVVVSQQPPKQPKTTSSFSRLSETYETTFPAMRLFAADAISLAPPITSSSVVHDNGCGPGIVTAEVLARCCGGHDNHPKRQHHFSFLPAQAPPRIEATDISPAMTSAAARRGPSVRAQVMDSRHLAGLDDGVFSHSFSGFVVLGMSTADGARVVSEMRRTLRPGGTGVLTAWAELGYVDLFASVARAAKPDAEVDTSRAVVSERGLRGMLELGGFSSTRSSPFGIKMGGSIGKSRLARVRSRAKLADDGPSAVVELRSITRSFPWALWTTPAYDQIRRSMCEGYTGAGWSRQDRDRLDALLADRIRRLAEHGEVYHMTSWVAVLRK</sequence>
<reference evidence="3 4" key="1">
    <citation type="journal article" date="2019" name="Mol. Biol. Evol.">
        <title>Blast fungal genomes show frequent chromosomal changes, gene gains and losses, and effector gene turnover.</title>
        <authorList>
            <person name="Gomez Luciano L.B."/>
            <person name="Jason Tsai I."/>
            <person name="Chuma I."/>
            <person name="Tosa Y."/>
            <person name="Chen Y.H."/>
            <person name="Li J.Y."/>
            <person name="Li M.Y."/>
            <person name="Jade Lu M.Y."/>
            <person name="Nakayashiki H."/>
            <person name="Li W.H."/>
        </authorList>
    </citation>
    <scope>NUCLEOTIDE SEQUENCE [LARGE SCALE GENOMIC DNA]</scope>
    <source>
        <strain evidence="3">MZ5-1-6</strain>
    </source>
</reference>
<dbReference type="GO" id="GO:0008757">
    <property type="term" value="F:S-adenosylmethionine-dependent methyltransferase activity"/>
    <property type="evidence" value="ECO:0007669"/>
    <property type="project" value="InterPro"/>
</dbReference>
<dbReference type="AlphaFoldDB" id="A0A4P7NGV9"/>
<feature type="domain" description="Methyltransferase type 11" evidence="2">
    <location>
        <begin position="126"/>
        <end position="200"/>
    </location>
</feature>
<dbReference type="Proteomes" id="UP000294847">
    <property type="component" value="Chromosome 4"/>
</dbReference>
<dbReference type="InterPro" id="IPR029063">
    <property type="entry name" value="SAM-dependent_MTases_sf"/>
</dbReference>
<feature type="compositionally biased region" description="Low complexity" evidence="1">
    <location>
        <begin position="33"/>
        <end position="50"/>
    </location>
</feature>
<dbReference type="SUPFAM" id="SSF53335">
    <property type="entry name" value="S-adenosyl-L-methionine-dependent methyltransferases"/>
    <property type="match status" value="1"/>
</dbReference>
<dbReference type="CDD" id="cd02440">
    <property type="entry name" value="AdoMet_MTases"/>
    <property type="match status" value="1"/>
</dbReference>
<evidence type="ECO:0000259" key="2">
    <source>
        <dbReference type="Pfam" id="PF08241"/>
    </source>
</evidence>